<sequence length="636" mass="73335">MLPESPLPSTPIASSPSNRENYSPDHSTWNLTPVNTSPSNCSMDSGDVEMGEPMEQKTLETPSNTDAPKISKRKSRRLHKEITSNDNEFRKGGRIGEPQTNIQNLVFVNSKDGLGVVERGTKIPIGLGHTPFVLKKKVSAKIQRQSNMLKIDMVPVFRKIESPGVSRSEKKTQSNYLKPGSNKIEIGPNHQADIPQFEEGRKDEPDREEVIWTPPEQSFDYEICRNGYWRAIWRQFEGQIPFETALQNLMKCGYSFGDSLETVDQNLKTLPQKLKPLCENQYKQFEKLLLDKNFERRTLQEKSMKNYHIAEVQNFYHDFKNAYLGAENTCDSHDPLCKELNFVPRWSCSNCTKIDRAPGDLCLICQSYEELTGNTRPATDVVFNDEDAKKIQDWNQMEIREGRTIPMAEFEKIKKEEVTNRWIKNELTEEEEMMIDNSQLTHRRRWNRLSEAEQKEIGRKIVEQLKPHPLPLFKKCECDNVENVQIPATSPVKSVMPREVVLSSLQKIDEDAQNQNEQPPAKKIKIQSFTIQSSSQLITISIFCHAITISLSPYYDFSFFYLSIRFIYVPFPVPHPEFRQIVSCFFRPSIFSSVPVSDSVSFFLRVYGIDFRNHAPVEFMSSIKPKMYGFLGVIRN</sequence>
<feature type="compositionally biased region" description="Polar residues" evidence="4">
    <location>
        <begin position="11"/>
        <end position="43"/>
    </location>
</feature>
<dbReference type="InterPro" id="IPR051066">
    <property type="entry name" value="Trans_reg/Corepressor"/>
</dbReference>
<dbReference type="SMART" id="SM01189">
    <property type="entry name" value="ELM2"/>
    <property type="match status" value="1"/>
</dbReference>
<evidence type="ECO:0000256" key="4">
    <source>
        <dbReference type="SAM" id="MobiDB-lite"/>
    </source>
</evidence>
<organism evidence="7">
    <name type="scientific">Caenorhabditis remanei</name>
    <name type="common">Caenorhabditis vulgaris</name>
    <dbReference type="NCBI Taxonomy" id="31234"/>
    <lineage>
        <taxon>Eukaryota</taxon>
        <taxon>Metazoa</taxon>
        <taxon>Ecdysozoa</taxon>
        <taxon>Nematoda</taxon>
        <taxon>Chromadorea</taxon>
        <taxon>Rhabditida</taxon>
        <taxon>Rhabditina</taxon>
        <taxon>Rhabditomorpha</taxon>
        <taxon>Rhabditoidea</taxon>
        <taxon>Rhabditidae</taxon>
        <taxon>Peloderinae</taxon>
        <taxon>Caenorhabditis</taxon>
    </lineage>
</organism>
<accession>E3NJF8</accession>
<protein>
    <recommendedName>
        <fullName evidence="5">ELM2 domain-containing protein</fullName>
    </recommendedName>
</protein>
<dbReference type="GO" id="GO:0000118">
    <property type="term" value="C:histone deacetylase complex"/>
    <property type="evidence" value="ECO:0007669"/>
    <property type="project" value="TreeGrafter"/>
</dbReference>
<feature type="domain" description="ELM2" evidence="5">
    <location>
        <begin position="182"/>
        <end position="267"/>
    </location>
</feature>
<dbReference type="EMBL" id="DS268740">
    <property type="protein sequence ID" value="EFP00830.1"/>
    <property type="molecule type" value="Genomic_DNA"/>
</dbReference>
<reference evidence="6" key="1">
    <citation type="submission" date="2007-07" db="EMBL/GenBank/DDBJ databases">
        <title>PCAP assembly of the Caenorhabditis remanei genome.</title>
        <authorList>
            <consortium name="The Caenorhabditis remanei Sequencing Consortium"/>
            <person name="Wilson R.K."/>
        </authorList>
    </citation>
    <scope>NUCLEOTIDE SEQUENCE [LARGE SCALE GENOMIC DNA]</scope>
    <source>
        <strain evidence="6">PB4641</strain>
    </source>
</reference>
<dbReference type="PROSITE" id="PS51156">
    <property type="entry name" value="ELM2"/>
    <property type="match status" value="1"/>
</dbReference>
<dbReference type="PANTHER" id="PTHR16089">
    <property type="entry name" value="REST COREPRESSOR COREST PROTEIN-RELATED"/>
    <property type="match status" value="1"/>
</dbReference>
<dbReference type="GO" id="GO:0003714">
    <property type="term" value="F:transcription corepressor activity"/>
    <property type="evidence" value="ECO:0007669"/>
    <property type="project" value="TreeGrafter"/>
</dbReference>
<keyword evidence="3" id="KW-0539">Nucleus</keyword>
<dbReference type="InterPro" id="IPR000949">
    <property type="entry name" value="ELM2_dom"/>
</dbReference>
<feature type="region of interest" description="Disordered" evidence="4">
    <location>
        <begin position="1"/>
        <end position="75"/>
    </location>
</feature>
<dbReference type="Proteomes" id="UP000008281">
    <property type="component" value="Unassembled WGS sequence"/>
</dbReference>
<gene>
    <name evidence="6" type="ORF">CRE_06175</name>
</gene>
<dbReference type="InParanoid" id="E3NJF8"/>
<name>E3NJF8_CAERE</name>
<feature type="region of interest" description="Disordered" evidence="4">
    <location>
        <begin position="163"/>
        <end position="208"/>
    </location>
</feature>
<keyword evidence="1" id="KW-0805">Transcription regulation</keyword>
<evidence type="ECO:0000256" key="3">
    <source>
        <dbReference type="ARBA" id="ARBA00023242"/>
    </source>
</evidence>
<dbReference type="FunCoup" id="E3NJF8">
    <property type="interactions" value="1470"/>
</dbReference>
<keyword evidence="7" id="KW-1185">Reference proteome</keyword>
<dbReference type="HOGENOM" id="CLU_535564_0_0_1"/>
<dbReference type="GO" id="GO:0005667">
    <property type="term" value="C:transcription regulator complex"/>
    <property type="evidence" value="ECO:0007669"/>
    <property type="project" value="TreeGrafter"/>
</dbReference>
<feature type="compositionally biased region" description="Basic and acidic residues" evidence="4">
    <location>
        <begin position="198"/>
        <end position="208"/>
    </location>
</feature>
<dbReference type="eggNOG" id="ENOG502S9JK">
    <property type="taxonomic scope" value="Eukaryota"/>
</dbReference>
<proteinExistence type="predicted"/>
<evidence type="ECO:0000313" key="7">
    <source>
        <dbReference type="Proteomes" id="UP000008281"/>
    </source>
</evidence>
<evidence type="ECO:0000256" key="1">
    <source>
        <dbReference type="ARBA" id="ARBA00023015"/>
    </source>
</evidence>
<evidence type="ECO:0000313" key="6">
    <source>
        <dbReference type="EMBL" id="EFP00830.1"/>
    </source>
</evidence>
<dbReference type="AlphaFoldDB" id="E3NJF8"/>
<evidence type="ECO:0000259" key="5">
    <source>
        <dbReference type="PROSITE" id="PS51156"/>
    </source>
</evidence>
<dbReference type="PANTHER" id="PTHR16089:SF42">
    <property type="entry name" value="ELM2 DOMAIN-CONTAINING PROTEIN"/>
    <property type="match status" value="1"/>
</dbReference>
<dbReference type="Pfam" id="PF01448">
    <property type="entry name" value="ELM2"/>
    <property type="match status" value="1"/>
</dbReference>
<evidence type="ECO:0000256" key="2">
    <source>
        <dbReference type="ARBA" id="ARBA00023163"/>
    </source>
</evidence>
<dbReference type="GO" id="GO:0006357">
    <property type="term" value="P:regulation of transcription by RNA polymerase II"/>
    <property type="evidence" value="ECO:0007669"/>
    <property type="project" value="TreeGrafter"/>
</dbReference>
<keyword evidence="2" id="KW-0804">Transcription</keyword>
<dbReference type="STRING" id="31234.E3NJF8"/>